<comment type="caution">
    <text evidence="2">The sequence shown here is derived from an EMBL/GenBank/DDBJ whole genome shotgun (WGS) entry which is preliminary data.</text>
</comment>
<reference evidence="2 3" key="1">
    <citation type="journal article" date="2020" name="Nature">
        <title>Six reference-quality genomes reveal evolution of bat adaptations.</title>
        <authorList>
            <person name="Jebb D."/>
            <person name="Huang Z."/>
            <person name="Pippel M."/>
            <person name="Hughes G.M."/>
            <person name="Lavrichenko K."/>
            <person name="Devanna P."/>
            <person name="Winkler S."/>
            <person name="Jermiin L.S."/>
            <person name="Skirmuntt E.C."/>
            <person name="Katzourakis A."/>
            <person name="Burkitt-Gray L."/>
            <person name="Ray D.A."/>
            <person name="Sullivan K.A.M."/>
            <person name="Roscito J.G."/>
            <person name="Kirilenko B.M."/>
            <person name="Davalos L.M."/>
            <person name="Corthals A.P."/>
            <person name="Power M.L."/>
            <person name="Jones G."/>
            <person name="Ransome R.D."/>
            <person name="Dechmann D.K.N."/>
            <person name="Locatelli A.G."/>
            <person name="Puechmaille S.J."/>
            <person name="Fedrigo O."/>
            <person name="Jarvis E.D."/>
            <person name="Hiller M."/>
            <person name="Vernes S.C."/>
            <person name="Myers E.W."/>
            <person name="Teeling E.C."/>
        </authorList>
    </citation>
    <scope>NUCLEOTIDE SEQUENCE [LARGE SCALE GENOMIC DNA]</scope>
    <source>
        <strain evidence="2">MRouAeg1</strain>
        <tissue evidence="2">Muscle</tissue>
    </source>
</reference>
<evidence type="ECO:0000313" key="3">
    <source>
        <dbReference type="Proteomes" id="UP000593571"/>
    </source>
</evidence>
<protein>
    <submittedName>
        <fullName evidence="2">Uncharacterized protein</fullName>
    </submittedName>
</protein>
<proteinExistence type="predicted"/>
<evidence type="ECO:0000256" key="1">
    <source>
        <dbReference type="SAM" id="MobiDB-lite"/>
    </source>
</evidence>
<dbReference type="AlphaFoldDB" id="A0A7J8FK03"/>
<gene>
    <name evidence="2" type="ORF">HJG63_012134</name>
</gene>
<evidence type="ECO:0000313" key="2">
    <source>
        <dbReference type="EMBL" id="KAF6447769.1"/>
    </source>
</evidence>
<name>A0A7J8FK03_ROUAE</name>
<dbReference type="Proteomes" id="UP000593571">
    <property type="component" value="Unassembled WGS sequence"/>
</dbReference>
<feature type="region of interest" description="Disordered" evidence="1">
    <location>
        <begin position="1"/>
        <end position="48"/>
    </location>
</feature>
<accession>A0A7J8FK03</accession>
<keyword evidence="3" id="KW-1185">Reference proteome</keyword>
<dbReference type="EMBL" id="JACASE010000007">
    <property type="protein sequence ID" value="KAF6447769.1"/>
    <property type="molecule type" value="Genomic_DNA"/>
</dbReference>
<sequence>MASAHLVTSAFCSRSPRHSGSQDFTLKHQTKTGGTAAAPGMPRSGSGEELYIPGTHPASLCRAWGLRGVCTILGSFLEWWTELYLFPTLHKFSFHWLKRESLNEVHVPLTLLPSQARDGESLRANGFHLFG</sequence>
<organism evidence="2 3">
    <name type="scientific">Rousettus aegyptiacus</name>
    <name type="common">Egyptian fruit bat</name>
    <name type="synonym">Pteropus aegyptiacus</name>
    <dbReference type="NCBI Taxonomy" id="9407"/>
    <lineage>
        <taxon>Eukaryota</taxon>
        <taxon>Metazoa</taxon>
        <taxon>Chordata</taxon>
        <taxon>Craniata</taxon>
        <taxon>Vertebrata</taxon>
        <taxon>Euteleostomi</taxon>
        <taxon>Mammalia</taxon>
        <taxon>Eutheria</taxon>
        <taxon>Laurasiatheria</taxon>
        <taxon>Chiroptera</taxon>
        <taxon>Yinpterochiroptera</taxon>
        <taxon>Pteropodoidea</taxon>
        <taxon>Pteropodidae</taxon>
        <taxon>Rousettinae</taxon>
        <taxon>Rousettus</taxon>
    </lineage>
</organism>